<dbReference type="InterPro" id="IPR010836">
    <property type="entry name" value="SapC"/>
</dbReference>
<dbReference type="EMBL" id="PTIT01000038">
    <property type="protein sequence ID" value="PPK49997.1"/>
    <property type="molecule type" value="Genomic_DNA"/>
</dbReference>
<name>A0A2S6G2K4_9GAMM</name>
<dbReference type="Pfam" id="PF07277">
    <property type="entry name" value="SapC"/>
    <property type="match status" value="1"/>
</dbReference>
<dbReference type="AlphaFoldDB" id="A0A2S6G2K4"/>
<comment type="caution">
    <text evidence="2">The sequence shown here is derived from an EMBL/GenBank/DDBJ whole genome shotgun (WGS) entry which is preliminary data.</text>
</comment>
<dbReference type="Proteomes" id="UP000239446">
    <property type="component" value="Unassembled WGS sequence"/>
</dbReference>
<sequence length="253" mass="29179">MSAQIFYNNITLLNRDAHKNLKLQRRSDFAFARKTHLVPLALQEFHQAARDYPILFVGEGEAQTPVALLGLKPETNSFVDEQGDWVTGTYVPAFVRRYPFVLADTENDNFSVCFDADYDGWSEEEGEPLFDEEGKNTDYLQEVIQFLQSFTVEMRRTQAFVDRMKELKLMEKKRLDLRHPSGEQFSINDFYGIDEKAFLELDDADILALHKEGFLGAIYAHLISLGSSNSLFDRHIKLQAETQKHPEPEPELH</sequence>
<evidence type="ECO:0000313" key="4">
    <source>
        <dbReference type="Proteomes" id="UP000239648"/>
    </source>
</evidence>
<protein>
    <submittedName>
        <fullName evidence="2">SapC protein</fullName>
    </submittedName>
</protein>
<keyword evidence="4" id="KW-1185">Reference proteome</keyword>
<gene>
    <name evidence="2" type="ORF">B0H24_10384</name>
    <name evidence="1" type="ORF">BY455_1384</name>
</gene>
<proteinExistence type="predicted"/>
<dbReference type="Proteomes" id="UP000239648">
    <property type="component" value="Unassembled WGS sequence"/>
</dbReference>
<evidence type="ECO:0000313" key="1">
    <source>
        <dbReference type="EMBL" id="PPK49997.1"/>
    </source>
</evidence>
<organism evidence="2 3">
    <name type="scientific">Marinobacter persicus</name>
    <dbReference type="NCBI Taxonomy" id="930118"/>
    <lineage>
        <taxon>Bacteria</taxon>
        <taxon>Pseudomonadati</taxon>
        <taxon>Pseudomonadota</taxon>
        <taxon>Gammaproteobacteria</taxon>
        <taxon>Pseudomonadales</taxon>
        <taxon>Marinobacteraceae</taxon>
        <taxon>Marinobacter</taxon>
    </lineage>
</organism>
<accession>A0A2S6G2K4</accession>
<evidence type="ECO:0000313" key="3">
    <source>
        <dbReference type="Proteomes" id="UP000239446"/>
    </source>
</evidence>
<reference evidence="2 3" key="2">
    <citation type="submission" date="2018-02" db="EMBL/GenBank/DDBJ databases">
        <title>Subsurface microbial communities from deep shales in Ohio and West Virginia, USA.</title>
        <authorList>
            <person name="Wrighton K."/>
        </authorList>
    </citation>
    <scope>NUCLEOTIDE SEQUENCE [LARGE SCALE GENOMIC DNA]</scope>
    <source>
        <strain evidence="2 3">UTICA-S1B9</strain>
    </source>
</reference>
<dbReference type="OrthoDB" id="9806524at2"/>
<dbReference type="RefSeq" id="WP_104417421.1">
    <property type="nucleotide sequence ID" value="NZ_PTIT01000038.1"/>
</dbReference>
<dbReference type="EMBL" id="PTIU01000038">
    <property type="protein sequence ID" value="PPK52046.1"/>
    <property type="molecule type" value="Genomic_DNA"/>
</dbReference>
<evidence type="ECO:0000313" key="2">
    <source>
        <dbReference type="EMBL" id="PPK52046.1"/>
    </source>
</evidence>
<reference evidence="1 4" key="1">
    <citation type="submission" date="2018-02" db="EMBL/GenBank/DDBJ databases">
        <title>Deep subsurface shale carbon reservoir microbial communities from Ohio and West Virginia, USA.</title>
        <authorList>
            <person name="Wrighton K."/>
        </authorList>
    </citation>
    <scope>NUCLEOTIDE SEQUENCE [LARGE SCALE GENOMIC DNA]</scope>
    <source>
        <strain evidence="1 4">UTICA-S1B6</strain>
    </source>
</reference>